<evidence type="ECO:0000256" key="10">
    <source>
        <dbReference type="HAMAP-Rule" id="MF_00315"/>
    </source>
</evidence>
<feature type="binding site" evidence="10">
    <location>
        <position position="288"/>
    </location>
    <ligand>
        <name>thiamine diphosphate</name>
        <dbReference type="ChEBI" id="CHEBI:58937"/>
    </ligand>
</feature>
<organism evidence="12 13">
    <name type="scientific">Eubacterium album</name>
    <dbReference type="NCBI Taxonomy" id="2978477"/>
    <lineage>
        <taxon>Bacteria</taxon>
        <taxon>Bacillati</taxon>
        <taxon>Bacillota</taxon>
        <taxon>Clostridia</taxon>
        <taxon>Eubacteriales</taxon>
        <taxon>Eubacteriaceae</taxon>
        <taxon>Eubacterium</taxon>
    </lineage>
</organism>
<dbReference type="PANTHER" id="PTHR43322:SF5">
    <property type="entry name" value="1-DEOXY-D-XYLULOSE-5-PHOSPHATE SYNTHASE, CHLOROPLASTIC"/>
    <property type="match status" value="1"/>
</dbReference>
<dbReference type="PROSITE" id="PS00801">
    <property type="entry name" value="TRANSKETOLASE_1"/>
    <property type="match status" value="1"/>
</dbReference>
<evidence type="ECO:0000256" key="5">
    <source>
        <dbReference type="ARBA" id="ARBA00022723"/>
    </source>
</evidence>
<feature type="binding site" evidence="10">
    <location>
        <position position="177"/>
    </location>
    <ligand>
        <name>thiamine diphosphate</name>
        <dbReference type="ChEBI" id="CHEBI:58937"/>
    </ligand>
</feature>
<evidence type="ECO:0000256" key="2">
    <source>
        <dbReference type="ARBA" id="ARBA00011081"/>
    </source>
</evidence>
<keyword evidence="8 10" id="KW-0786">Thiamine pyrophosphate</keyword>
<comment type="cofactor">
    <cofactor evidence="10">
        <name>Mg(2+)</name>
        <dbReference type="ChEBI" id="CHEBI:18420"/>
    </cofactor>
    <text evidence="10">Binds 1 Mg(2+) ion per subunit.</text>
</comment>
<dbReference type="SUPFAM" id="SSF52922">
    <property type="entry name" value="TK C-terminal domain-like"/>
    <property type="match status" value="1"/>
</dbReference>
<sequence length="623" mass="69151">MSKYVYLDEINNINDIKKIPHDKYPVLAQEIRNFLVENVSKTGGHLASNLGVVELTMALHLVLNLPKDKIVWDVGHQAYTHKILTGRKDDFTTLRCFEGLSGFPKRNESEADSFDTGHSSTSISAALGIATANKLNGNDDKVVAVIGDGALTGGLAFEALNNVAALKRNFVIILNDNNMSIAENVGGMSKYLNKIRVGEHYNEFKVDVEHLLKGIPKIGDNLSAGVKRVKDNFKQFFVHAKFFDDMGVTYIGPVDGHNIDELIRITEDALKIEHPVLIHVLTKKGKGYLPAENNPTKFHGIDSFDVKTGEKINESNVKTYTDIFSDKILELGNENKNIVAITAAMPDGTGLKKFGDKYPDKFFDVGIAEEHAVTFAAGLAANGKKPFISIYSSFYQRAYDQIIHDVCLQNLPVTFIVDRAGLVGKDGETHQGIFDISFFSNIPNMTIIAPKNGRELEKALEFAQKYNGPIAIRFSRGKASNVFENLNNELVMGKSETLIEGKHVAIIAVGNIIEETYNAVKSLNAKGYKPTLINALFLKPFDKEMIDSIAKKYKYIVTIEEGIRHGGYGEAVISYMADKNYKNDVMNLAIEDEFVEQGTVEELRKKLQLDADSICERILNFIK</sequence>
<dbReference type="InterPro" id="IPR049557">
    <property type="entry name" value="Transketolase_CS"/>
</dbReference>
<evidence type="ECO:0000256" key="3">
    <source>
        <dbReference type="ARBA" id="ARBA00011738"/>
    </source>
</evidence>
<dbReference type="PANTHER" id="PTHR43322">
    <property type="entry name" value="1-D-DEOXYXYLULOSE 5-PHOSPHATE SYNTHASE-RELATED"/>
    <property type="match status" value="1"/>
</dbReference>
<comment type="function">
    <text evidence="10">Catalyzes the acyloin condensation reaction between C atoms 2 and 3 of pyruvate and glyceraldehyde 3-phosphate to yield 1-deoxy-D-xylulose-5-phosphate (DXP).</text>
</comment>
<comment type="similarity">
    <text evidence="2 10">Belongs to the transketolase family. DXPS subfamily.</text>
</comment>
<comment type="cofactor">
    <cofactor evidence="10">
        <name>thiamine diphosphate</name>
        <dbReference type="ChEBI" id="CHEBI:58937"/>
    </cofactor>
    <text evidence="10">Binds 1 thiamine pyrophosphate per subunit.</text>
</comment>
<dbReference type="NCBIfam" id="TIGR00204">
    <property type="entry name" value="dxs"/>
    <property type="match status" value="1"/>
</dbReference>
<feature type="domain" description="Transketolase-like pyrimidine-binding" evidence="11">
    <location>
        <begin position="318"/>
        <end position="482"/>
    </location>
</feature>
<comment type="caution">
    <text evidence="12">The sequence shown here is derived from an EMBL/GenBank/DDBJ whole genome shotgun (WGS) entry which is preliminary data.</text>
</comment>
<keyword evidence="5 10" id="KW-0479">Metal-binding</keyword>
<dbReference type="SUPFAM" id="SSF52518">
    <property type="entry name" value="Thiamin diphosphate-binding fold (THDP-binding)"/>
    <property type="match status" value="2"/>
</dbReference>
<dbReference type="Pfam" id="PF02780">
    <property type="entry name" value="Transketolase_C"/>
    <property type="match status" value="1"/>
</dbReference>
<dbReference type="EMBL" id="JAODBU010000008">
    <property type="protein sequence ID" value="MCT7399241.1"/>
    <property type="molecule type" value="Genomic_DNA"/>
</dbReference>
<dbReference type="InterPro" id="IPR005477">
    <property type="entry name" value="Dxylulose-5-P_synthase"/>
</dbReference>
<proteinExistence type="inferred from homology"/>
<dbReference type="SMART" id="SM00861">
    <property type="entry name" value="Transket_pyr"/>
    <property type="match status" value="1"/>
</dbReference>
<reference evidence="12" key="1">
    <citation type="submission" date="2022-09" db="EMBL/GenBank/DDBJ databases">
        <title>Eubacterium sp. LFL-14 isolated from human feces.</title>
        <authorList>
            <person name="Liu F."/>
        </authorList>
    </citation>
    <scope>NUCLEOTIDE SEQUENCE</scope>
    <source>
        <strain evidence="12">LFL-14</strain>
    </source>
</reference>
<comment type="catalytic activity">
    <reaction evidence="10">
        <text>D-glyceraldehyde 3-phosphate + pyruvate + H(+) = 1-deoxy-D-xylulose 5-phosphate + CO2</text>
        <dbReference type="Rhea" id="RHEA:12605"/>
        <dbReference type="ChEBI" id="CHEBI:15361"/>
        <dbReference type="ChEBI" id="CHEBI:15378"/>
        <dbReference type="ChEBI" id="CHEBI:16526"/>
        <dbReference type="ChEBI" id="CHEBI:57792"/>
        <dbReference type="ChEBI" id="CHEBI:59776"/>
        <dbReference type="EC" id="2.2.1.7"/>
    </reaction>
</comment>
<dbReference type="InterPro" id="IPR029061">
    <property type="entry name" value="THDP-binding"/>
</dbReference>
<dbReference type="Gene3D" id="3.40.50.970">
    <property type="match status" value="2"/>
</dbReference>
<dbReference type="Pfam" id="PF02779">
    <property type="entry name" value="Transket_pyr"/>
    <property type="match status" value="1"/>
</dbReference>
<keyword evidence="9 10" id="KW-0414">Isoprene biosynthesis</keyword>
<evidence type="ECO:0000256" key="1">
    <source>
        <dbReference type="ARBA" id="ARBA00004980"/>
    </source>
</evidence>
<dbReference type="Proteomes" id="UP001431199">
    <property type="component" value="Unassembled WGS sequence"/>
</dbReference>
<gene>
    <name evidence="10 12" type="primary">dxs</name>
    <name evidence="12" type="ORF">N5B56_09140</name>
</gene>
<evidence type="ECO:0000313" key="12">
    <source>
        <dbReference type="EMBL" id="MCT7399241.1"/>
    </source>
</evidence>
<keyword evidence="4 10" id="KW-0808">Transferase</keyword>
<dbReference type="CDD" id="cd02007">
    <property type="entry name" value="TPP_DXS"/>
    <property type="match status" value="1"/>
</dbReference>
<feature type="binding site" evidence="10">
    <location>
        <begin position="117"/>
        <end position="119"/>
    </location>
    <ligand>
        <name>thiamine diphosphate</name>
        <dbReference type="ChEBI" id="CHEBI:58937"/>
    </ligand>
</feature>
<dbReference type="Pfam" id="PF13292">
    <property type="entry name" value="DXP_synthase_N"/>
    <property type="match status" value="1"/>
</dbReference>
<keyword evidence="7 10" id="KW-0784">Thiamine biosynthesis</keyword>
<feature type="binding site" evidence="10">
    <location>
        <begin position="149"/>
        <end position="150"/>
    </location>
    <ligand>
        <name>thiamine diphosphate</name>
        <dbReference type="ChEBI" id="CHEBI:58937"/>
    </ligand>
</feature>
<evidence type="ECO:0000256" key="4">
    <source>
        <dbReference type="ARBA" id="ARBA00022679"/>
    </source>
</evidence>
<evidence type="ECO:0000313" key="13">
    <source>
        <dbReference type="Proteomes" id="UP001431199"/>
    </source>
</evidence>
<protein>
    <recommendedName>
        <fullName evidence="10">1-deoxy-D-xylulose-5-phosphate synthase</fullName>
        <ecNumber evidence="10">2.2.1.7</ecNumber>
    </recommendedName>
    <alternativeName>
        <fullName evidence="10">1-deoxyxylulose-5-phosphate synthase</fullName>
        <shortName evidence="10">DXP synthase</shortName>
        <shortName evidence="10">DXPS</shortName>
    </alternativeName>
</protein>
<feature type="binding site" evidence="10">
    <location>
        <position position="177"/>
    </location>
    <ligand>
        <name>Mg(2+)</name>
        <dbReference type="ChEBI" id="CHEBI:18420"/>
    </ligand>
</feature>
<comment type="subunit">
    <text evidence="3 10">Homodimer.</text>
</comment>
<dbReference type="CDD" id="cd07033">
    <property type="entry name" value="TPP_PYR_DXS_TK_like"/>
    <property type="match status" value="1"/>
</dbReference>
<evidence type="ECO:0000256" key="8">
    <source>
        <dbReference type="ARBA" id="ARBA00023052"/>
    </source>
</evidence>
<evidence type="ECO:0000256" key="7">
    <source>
        <dbReference type="ARBA" id="ARBA00022977"/>
    </source>
</evidence>
<name>A0ABT2M2X7_9FIRM</name>
<dbReference type="GO" id="GO:0008661">
    <property type="term" value="F:1-deoxy-D-xylulose-5-phosphate synthase activity"/>
    <property type="evidence" value="ECO:0007669"/>
    <property type="project" value="UniProtKB-EC"/>
</dbReference>
<dbReference type="InterPro" id="IPR033248">
    <property type="entry name" value="Transketolase_C"/>
</dbReference>
<feature type="binding site" evidence="10">
    <location>
        <position position="76"/>
    </location>
    <ligand>
        <name>thiamine diphosphate</name>
        <dbReference type="ChEBI" id="CHEBI:58937"/>
    </ligand>
</feature>
<dbReference type="Gene3D" id="3.40.50.920">
    <property type="match status" value="1"/>
</dbReference>
<keyword evidence="13" id="KW-1185">Reference proteome</keyword>
<dbReference type="NCBIfam" id="NF003933">
    <property type="entry name" value="PRK05444.2-2"/>
    <property type="match status" value="1"/>
</dbReference>
<evidence type="ECO:0000259" key="11">
    <source>
        <dbReference type="SMART" id="SM00861"/>
    </source>
</evidence>
<dbReference type="EC" id="2.2.1.7" evidence="10"/>
<dbReference type="HAMAP" id="MF_00315">
    <property type="entry name" value="DXP_synth"/>
    <property type="match status" value="1"/>
</dbReference>
<keyword evidence="6 10" id="KW-0460">Magnesium</keyword>
<dbReference type="RefSeq" id="WP_260978785.1">
    <property type="nucleotide sequence ID" value="NZ_JAODBU010000008.1"/>
</dbReference>
<dbReference type="InterPro" id="IPR005475">
    <property type="entry name" value="Transketolase-like_Pyr-bd"/>
</dbReference>
<feature type="binding site" evidence="10">
    <location>
        <position position="369"/>
    </location>
    <ligand>
        <name>thiamine diphosphate</name>
        <dbReference type="ChEBI" id="CHEBI:58937"/>
    </ligand>
</feature>
<comment type="pathway">
    <text evidence="1 10">Metabolic intermediate biosynthesis; 1-deoxy-D-xylulose 5-phosphate biosynthesis; 1-deoxy-D-xylulose 5-phosphate from D-glyceraldehyde 3-phosphate and pyruvate: step 1/1.</text>
</comment>
<evidence type="ECO:0000256" key="9">
    <source>
        <dbReference type="ARBA" id="ARBA00023229"/>
    </source>
</evidence>
<feature type="binding site" evidence="10">
    <location>
        <position position="148"/>
    </location>
    <ligand>
        <name>Mg(2+)</name>
        <dbReference type="ChEBI" id="CHEBI:18420"/>
    </ligand>
</feature>
<evidence type="ECO:0000256" key="6">
    <source>
        <dbReference type="ARBA" id="ARBA00022842"/>
    </source>
</evidence>
<dbReference type="InterPro" id="IPR009014">
    <property type="entry name" value="Transketo_C/PFOR_II"/>
</dbReference>
<accession>A0ABT2M2X7</accession>